<gene>
    <name evidence="1" type="ORF">SAMN05444368_0182</name>
</gene>
<dbReference type="RefSeq" id="WP_074198998.1">
    <property type="nucleotide sequence ID" value="NZ_FSQZ01000001.1"/>
</dbReference>
<dbReference type="EMBL" id="FSQZ01000001">
    <property type="protein sequence ID" value="SIN62530.1"/>
    <property type="molecule type" value="Genomic_DNA"/>
</dbReference>
<keyword evidence="2" id="KW-1185">Reference proteome</keyword>
<sequence>MTICVSVRIPEGLILAADSMVTIEGSINTLQGRQKKVLKTFEFANKLVRIKDYPIGVMTWGISSLSDRSIPSLIMEWEHGLPPLKDNQPYTVDDMAYVLQSFIAERYDNTYPATGERPNLGIFIGGYSHSQFFSEQFFCEWPNVTAWQTVQPNRPDGSQSFGANWFGQTDALSRLIHGYDRGGLDELIKRGVNKEIVQKWMDDRVSELPLIFNGMPLQDAIDFANYAVQLTIGRFRFAVGLPTCGGNVDIAVITPSTFQWAQRKQWAIKE</sequence>
<accession>A0ABY1JAU4</accession>
<proteinExistence type="predicted"/>
<name>A0ABY1JAU4_9BACT</name>
<evidence type="ECO:0000313" key="2">
    <source>
        <dbReference type="Proteomes" id="UP000185093"/>
    </source>
</evidence>
<organism evidence="1 2">
    <name type="scientific">Acetomicrobium flavidum</name>
    <dbReference type="NCBI Taxonomy" id="49896"/>
    <lineage>
        <taxon>Bacteria</taxon>
        <taxon>Thermotogati</taxon>
        <taxon>Synergistota</taxon>
        <taxon>Synergistia</taxon>
        <taxon>Synergistales</taxon>
        <taxon>Acetomicrobiaceae</taxon>
        <taxon>Acetomicrobium</taxon>
    </lineage>
</organism>
<protein>
    <recommendedName>
        <fullName evidence="3">Proteasome-type protease</fullName>
    </recommendedName>
</protein>
<reference evidence="1 2" key="1">
    <citation type="submission" date="2016-11" db="EMBL/GenBank/DDBJ databases">
        <authorList>
            <person name="Varghese N."/>
            <person name="Submissions S."/>
        </authorList>
    </citation>
    <scope>NUCLEOTIDE SEQUENCE [LARGE SCALE GENOMIC DNA]</scope>
    <source>
        <strain evidence="1 2">DSM 20664</strain>
    </source>
</reference>
<dbReference type="Proteomes" id="UP000185093">
    <property type="component" value="Unassembled WGS sequence"/>
</dbReference>
<comment type="caution">
    <text evidence="1">The sequence shown here is derived from an EMBL/GenBank/DDBJ whole genome shotgun (WGS) entry which is preliminary data.</text>
</comment>
<evidence type="ECO:0000313" key="1">
    <source>
        <dbReference type="EMBL" id="SIN62530.1"/>
    </source>
</evidence>
<evidence type="ECO:0008006" key="3">
    <source>
        <dbReference type="Google" id="ProtNLM"/>
    </source>
</evidence>